<evidence type="ECO:0000313" key="2">
    <source>
        <dbReference type="EMBL" id="RZS85075.1"/>
    </source>
</evidence>
<feature type="domain" description="Aldehyde oxidase/xanthine dehydrogenase a/b hammerhead" evidence="1">
    <location>
        <begin position="214"/>
        <end position="300"/>
    </location>
</feature>
<dbReference type="SMART" id="SM01008">
    <property type="entry name" value="Ald_Xan_dh_C"/>
    <property type="match status" value="1"/>
</dbReference>
<dbReference type="InterPro" id="IPR012368">
    <property type="entry name" value="OxRdtase_Mopterin-bd_su_IorB"/>
</dbReference>
<dbReference type="Gene3D" id="3.30.365.10">
    <property type="entry name" value="Aldehyde oxidase/xanthine dehydrogenase, molybdopterin binding domain"/>
    <property type="match status" value="4"/>
</dbReference>
<dbReference type="PANTHER" id="PTHR47495:SF1">
    <property type="entry name" value="BLL3820 PROTEIN"/>
    <property type="match status" value="1"/>
</dbReference>
<dbReference type="PANTHER" id="PTHR47495">
    <property type="entry name" value="ALDEHYDE DEHYDROGENASE"/>
    <property type="match status" value="1"/>
</dbReference>
<dbReference type="Proteomes" id="UP000292445">
    <property type="component" value="Unassembled WGS sequence"/>
</dbReference>
<comment type="caution">
    <text evidence="2">The sequence shown here is derived from an EMBL/GenBank/DDBJ whole genome shotgun (WGS) entry which is preliminary data.</text>
</comment>
<dbReference type="InterPro" id="IPR036856">
    <property type="entry name" value="Ald_Oxase/Xan_DH_a/b_sf"/>
</dbReference>
<dbReference type="InterPro" id="IPR037165">
    <property type="entry name" value="AldOxase/xan_DH_Mopterin-bd_sf"/>
</dbReference>
<dbReference type="Gene3D" id="3.90.1170.50">
    <property type="entry name" value="Aldehyde oxidase/xanthine dehydrogenase, a/b hammerhead"/>
    <property type="match status" value="1"/>
</dbReference>
<dbReference type="EMBL" id="SGXC01000001">
    <property type="protein sequence ID" value="RZS85075.1"/>
    <property type="molecule type" value="Genomic_DNA"/>
</dbReference>
<dbReference type="RefSeq" id="WP_130356345.1">
    <property type="nucleotide sequence ID" value="NZ_SGXC01000001.1"/>
</dbReference>
<dbReference type="Pfam" id="PF02738">
    <property type="entry name" value="MoCoBD_1"/>
    <property type="match status" value="1"/>
</dbReference>
<protein>
    <submittedName>
        <fullName evidence="2">CO/xanthine dehydrogenase Mo-binding subunit</fullName>
    </submittedName>
</protein>
<dbReference type="InterPro" id="IPR052516">
    <property type="entry name" value="N-heterocyclic_Hydroxylase"/>
</dbReference>
<dbReference type="Pfam" id="PF20256">
    <property type="entry name" value="MoCoBD_2"/>
    <property type="match status" value="2"/>
</dbReference>
<dbReference type="GO" id="GO:0016491">
    <property type="term" value="F:oxidoreductase activity"/>
    <property type="evidence" value="ECO:0007669"/>
    <property type="project" value="InterPro"/>
</dbReference>
<name>A0A4Q7NJ55_9BURK</name>
<dbReference type="InterPro" id="IPR046867">
    <property type="entry name" value="AldOxase/xan_DH_MoCoBD2"/>
</dbReference>
<dbReference type="PROSITE" id="PS51318">
    <property type="entry name" value="TAT"/>
    <property type="match status" value="1"/>
</dbReference>
<keyword evidence="3" id="KW-1185">Reference proteome</keyword>
<dbReference type="InterPro" id="IPR006311">
    <property type="entry name" value="TAT_signal"/>
</dbReference>
<dbReference type="OrthoDB" id="6073217at2"/>
<dbReference type="PIRSF" id="PIRSF036389">
    <property type="entry name" value="IOR_B"/>
    <property type="match status" value="1"/>
</dbReference>
<proteinExistence type="predicted"/>
<dbReference type="SUPFAM" id="SSF56003">
    <property type="entry name" value="Molybdenum cofactor-binding domain"/>
    <property type="match status" value="2"/>
</dbReference>
<sequence>MNTPVHAPRLSRRQFLAATGSLAVTFTFPALVKRGMAAAGPATDAGSQLVDKNLVSAYVQLMADGTVRACNGHVDLGTGIRTAFTQIVAEELDVDMSQVTMVLGDTDVTPNQGPTIASNSVQASAVPMRKAAAQIRQHLLEEAARRHGVPVASLVTRNGQVLRASGERLASYGELIGSDAQSVPLAADVPLKPVSAYTVVGHPVPRLDIPAKVTGKLTYVHDMRVPGMLHARIVRPPYLGRDSGGMVASSLESVDESSVAKVRSLVKIVVIKDFVAVVARREEDAILASRLLKVKWKAPPALGSMASLTDALASQPSKQRPLSKKGDTDKALAAAKHTVKATYVWPYQMHGSIGPSCGLADWKDQKLTVWSGSQNPHNLHSDIARMLDIPEDRIRVVRMEASGCYGRNCADDASADAAVLARELGQPVRVQYMREEEHAWEPKGTAQTMDVHGGIAGPDSLVYRFGTRYPSNGAPLLASLLMGKEKAEATVFEMGDRTAIPQYRASDLDIVALDMAPIVRASWMRGVAALPNVFAHESFMDELAAQEGADPVEFRLRFMEDPRPIALLKAVAAKAGWQPRKAPAERPAKGIVKGRGVAQHQYVHGTFPGVGASWCAWVADVEVDLDTGRIRVTRVVAGQDCGLMINPDGVRHQVQGNVIQTVSRTLKESVSFDQNGVSSLEWGAYPILKFTDLPEVDVVLMPPDGNPPLGSGESASVPGPAAIANAIFDATGLRLREAPFTPERVRAALAAANKEAK</sequence>
<dbReference type="InterPro" id="IPR000674">
    <property type="entry name" value="Ald_Oxase/Xan_DH_a/b"/>
</dbReference>
<dbReference type="AlphaFoldDB" id="A0A4Q7NJ55"/>
<accession>A0A4Q7NJ55</accession>
<gene>
    <name evidence="2" type="ORF">EV675_1097</name>
</gene>
<organism evidence="2 3">
    <name type="scientific">Pigmentiphaga kullae</name>
    <dbReference type="NCBI Taxonomy" id="151784"/>
    <lineage>
        <taxon>Bacteria</taxon>
        <taxon>Pseudomonadati</taxon>
        <taxon>Pseudomonadota</taxon>
        <taxon>Betaproteobacteria</taxon>
        <taxon>Burkholderiales</taxon>
        <taxon>Alcaligenaceae</taxon>
        <taxon>Pigmentiphaga</taxon>
    </lineage>
</organism>
<evidence type="ECO:0000259" key="1">
    <source>
        <dbReference type="SMART" id="SM01008"/>
    </source>
</evidence>
<evidence type="ECO:0000313" key="3">
    <source>
        <dbReference type="Proteomes" id="UP000292445"/>
    </source>
</evidence>
<dbReference type="InterPro" id="IPR008274">
    <property type="entry name" value="AldOxase/xan_DH_MoCoBD1"/>
</dbReference>
<reference evidence="2 3" key="1">
    <citation type="submission" date="2019-02" db="EMBL/GenBank/DDBJ databases">
        <title>Genomic Encyclopedia of Type Strains, Phase IV (KMG-IV): sequencing the most valuable type-strain genomes for metagenomic binning, comparative biology and taxonomic classification.</title>
        <authorList>
            <person name="Goeker M."/>
        </authorList>
    </citation>
    <scope>NUCLEOTIDE SEQUENCE [LARGE SCALE GENOMIC DNA]</scope>
    <source>
        <strain evidence="2 3">K24</strain>
    </source>
</reference>
<dbReference type="SUPFAM" id="SSF54665">
    <property type="entry name" value="CO dehydrogenase molybdoprotein N-domain-like"/>
    <property type="match status" value="1"/>
</dbReference>